<proteinExistence type="predicted"/>
<reference evidence="2 3" key="1">
    <citation type="journal article" date="2019" name="Commun. Biol.">
        <title>The bagworm genome reveals a unique fibroin gene that provides high tensile strength.</title>
        <authorList>
            <person name="Kono N."/>
            <person name="Nakamura H."/>
            <person name="Ohtoshi R."/>
            <person name="Tomita M."/>
            <person name="Numata K."/>
            <person name="Arakawa K."/>
        </authorList>
    </citation>
    <scope>NUCLEOTIDE SEQUENCE [LARGE SCALE GENOMIC DNA]</scope>
</reference>
<keyword evidence="3" id="KW-1185">Reference proteome</keyword>
<evidence type="ECO:0000313" key="3">
    <source>
        <dbReference type="Proteomes" id="UP000299102"/>
    </source>
</evidence>
<evidence type="ECO:0000256" key="1">
    <source>
        <dbReference type="SAM" id="MobiDB-lite"/>
    </source>
</evidence>
<feature type="region of interest" description="Disordered" evidence="1">
    <location>
        <begin position="1"/>
        <end position="20"/>
    </location>
</feature>
<dbReference type="Proteomes" id="UP000299102">
    <property type="component" value="Unassembled WGS sequence"/>
</dbReference>
<sequence length="121" mass="12753">MATKRDTKGTSMSKSEKKQTAQIVAARAQRAAAVTKKPLIRNEISTPSGAQAPAVAEEVVALIKGAQTLSLQNTVASMVPRKPAKVEQIKQHKVVIEAGSAGRLAAVMKDTDDGTFTTLEP</sequence>
<feature type="compositionally biased region" description="Basic and acidic residues" evidence="1">
    <location>
        <begin position="1"/>
        <end position="19"/>
    </location>
</feature>
<dbReference type="EMBL" id="BGZK01000582">
    <property type="protein sequence ID" value="GBP51492.1"/>
    <property type="molecule type" value="Genomic_DNA"/>
</dbReference>
<accession>A0A4C1WLW9</accession>
<comment type="caution">
    <text evidence="2">The sequence shown here is derived from an EMBL/GenBank/DDBJ whole genome shotgun (WGS) entry which is preliminary data.</text>
</comment>
<name>A0A4C1WLW9_EUMVA</name>
<gene>
    <name evidence="2" type="ORF">EVAR_44467_1</name>
</gene>
<organism evidence="2 3">
    <name type="scientific">Eumeta variegata</name>
    <name type="common">Bagworm moth</name>
    <name type="synonym">Eumeta japonica</name>
    <dbReference type="NCBI Taxonomy" id="151549"/>
    <lineage>
        <taxon>Eukaryota</taxon>
        <taxon>Metazoa</taxon>
        <taxon>Ecdysozoa</taxon>
        <taxon>Arthropoda</taxon>
        <taxon>Hexapoda</taxon>
        <taxon>Insecta</taxon>
        <taxon>Pterygota</taxon>
        <taxon>Neoptera</taxon>
        <taxon>Endopterygota</taxon>
        <taxon>Lepidoptera</taxon>
        <taxon>Glossata</taxon>
        <taxon>Ditrysia</taxon>
        <taxon>Tineoidea</taxon>
        <taxon>Psychidae</taxon>
        <taxon>Oiketicinae</taxon>
        <taxon>Eumeta</taxon>
    </lineage>
</organism>
<protein>
    <submittedName>
        <fullName evidence="2">Uncharacterized protein</fullName>
    </submittedName>
</protein>
<evidence type="ECO:0000313" key="2">
    <source>
        <dbReference type="EMBL" id="GBP51492.1"/>
    </source>
</evidence>
<dbReference type="AlphaFoldDB" id="A0A4C1WLW9"/>